<feature type="transmembrane region" description="Helical" evidence="7">
    <location>
        <begin position="70"/>
        <end position="95"/>
    </location>
</feature>
<keyword evidence="5 7" id="KW-0472">Membrane</keyword>
<keyword evidence="2" id="KW-1003">Cell membrane</keyword>
<dbReference type="Proteomes" id="UP000550729">
    <property type="component" value="Unassembled WGS sequence"/>
</dbReference>
<evidence type="ECO:0000256" key="4">
    <source>
        <dbReference type="ARBA" id="ARBA00022989"/>
    </source>
</evidence>
<feature type="region of interest" description="Disordered" evidence="6">
    <location>
        <begin position="1"/>
        <end position="25"/>
    </location>
</feature>
<dbReference type="GO" id="GO:0005886">
    <property type="term" value="C:plasma membrane"/>
    <property type="evidence" value="ECO:0007669"/>
    <property type="project" value="UniProtKB-SubCell"/>
</dbReference>
<comment type="subcellular location">
    <subcellularLocation>
        <location evidence="1">Cell membrane</location>
        <topology evidence="1">Multi-pass membrane protein</topology>
    </subcellularLocation>
</comment>
<dbReference type="PANTHER" id="PTHR36115:SF6">
    <property type="entry name" value="PROLINE-RICH ANTIGEN HOMOLOG"/>
    <property type="match status" value="1"/>
</dbReference>
<feature type="transmembrane region" description="Helical" evidence="7">
    <location>
        <begin position="35"/>
        <end position="58"/>
    </location>
</feature>
<dbReference type="PANTHER" id="PTHR36115">
    <property type="entry name" value="PROLINE-RICH ANTIGEN HOMOLOG-RELATED"/>
    <property type="match status" value="1"/>
</dbReference>
<dbReference type="InterPro" id="IPR010432">
    <property type="entry name" value="RDD"/>
</dbReference>
<proteinExistence type="predicted"/>
<protein>
    <submittedName>
        <fullName evidence="9">RDD family protein</fullName>
    </submittedName>
</protein>
<evidence type="ECO:0000256" key="3">
    <source>
        <dbReference type="ARBA" id="ARBA00022692"/>
    </source>
</evidence>
<accession>A0A848KUH8</accession>
<dbReference type="AlphaFoldDB" id="A0A848KUH8"/>
<feature type="domain" description="RDD" evidence="8">
    <location>
        <begin position="28"/>
        <end position="151"/>
    </location>
</feature>
<evidence type="ECO:0000256" key="5">
    <source>
        <dbReference type="ARBA" id="ARBA00023136"/>
    </source>
</evidence>
<evidence type="ECO:0000259" key="8">
    <source>
        <dbReference type="Pfam" id="PF06271"/>
    </source>
</evidence>
<reference evidence="9 10" key="1">
    <citation type="submission" date="2020-04" db="EMBL/GenBank/DDBJ databases">
        <title>Gordonia sp. nov. TBRC 11910.</title>
        <authorList>
            <person name="Suriyachadkun C."/>
        </authorList>
    </citation>
    <scope>NUCLEOTIDE SEQUENCE [LARGE SCALE GENOMIC DNA]</scope>
    <source>
        <strain evidence="9 10">TBRC 11910</strain>
    </source>
</reference>
<evidence type="ECO:0000256" key="6">
    <source>
        <dbReference type="SAM" id="MobiDB-lite"/>
    </source>
</evidence>
<evidence type="ECO:0000256" key="2">
    <source>
        <dbReference type="ARBA" id="ARBA00022475"/>
    </source>
</evidence>
<keyword evidence="3 7" id="KW-0812">Transmembrane</keyword>
<evidence type="ECO:0000256" key="1">
    <source>
        <dbReference type="ARBA" id="ARBA00004651"/>
    </source>
</evidence>
<keyword evidence="4 7" id="KW-1133">Transmembrane helix</keyword>
<comment type="caution">
    <text evidence="9">The sequence shown here is derived from an EMBL/GenBank/DDBJ whole genome shotgun (WGS) entry which is preliminary data.</text>
</comment>
<sequence length="160" mass="17046">MPEAVDAPNPHGHNDVHHGTDRDSDRAAGVVSRGAAAAIDAAVVASIIGATYLGLLALRFAINLRPDWSWLSALLTTTAFVSLAVVYLFVCWAISGRTAGCMIMGLRVVGSRGQAVRPATALLRALLCVFFAIGLAWCAIDSRRRSVADVVLRTRVVYSR</sequence>
<evidence type="ECO:0000313" key="10">
    <source>
        <dbReference type="Proteomes" id="UP000550729"/>
    </source>
</evidence>
<feature type="compositionally biased region" description="Basic and acidic residues" evidence="6">
    <location>
        <begin position="12"/>
        <end position="25"/>
    </location>
</feature>
<gene>
    <name evidence="9" type="ORF">HH308_04665</name>
</gene>
<dbReference type="EMBL" id="JABBNB010000004">
    <property type="protein sequence ID" value="NMO00505.1"/>
    <property type="molecule type" value="Genomic_DNA"/>
</dbReference>
<keyword evidence="10" id="KW-1185">Reference proteome</keyword>
<evidence type="ECO:0000313" key="9">
    <source>
        <dbReference type="EMBL" id="NMO00505.1"/>
    </source>
</evidence>
<name>A0A848KUH8_9ACTN</name>
<evidence type="ECO:0000256" key="7">
    <source>
        <dbReference type="SAM" id="Phobius"/>
    </source>
</evidence>
<dbReference type="InterPro" id="IPR051791">
    <property type="entry name" value="Pra-immunoreactive"/>
</dbReference>
<organism evidence="9 10">
    <name type="scientific">Gordonia asplenii</name>
    <dbReference type="NCBI Taxonomy" id="2725283"/>
    <lineage>
        <taxon>Bacteria</taxon>
        <taxon>Bacillati</taxon>
        <taxon>Actinomycetota</taxon>
        <taxon>Actinomycetes</taxon>
        <taxon>Mycobacteriales</taxon>
        <taxon>Gordoniaceae</taxon>
        <taxon>Gordonia</taxon>
    </lineage>
</organism>
<feature type="transmembrane region" description="Helical" evidence="7">
    <location>
        <begin position="115"/>
        <end position="140"/>
    </location>
</feature>
<dbReference type="Pfam" id="PF06271">
    <property type="entry name" value="RDD"/>
    <property type="match status" value="1"/>
</dbReference>